<feature type="transmembrane region" description="Helical" evidence="6">
    <location>
        <begin position="301"/>
        <end position="319"/>
    </location>
</feature>
<dbReference type="GO" id="GO:0015385">
    <property type="term" value="F:sodium:proton antiporter activity"/>
    <property type="evidence" value="ECO:0007669"/>
    <property type="project" value="UniProtKB-UniRule"/>
</dbReference>
<gene>
    <name evidence="6 7" type="primary">nhaA</name>
    <name evidence="7" type="ORF">ES676_01645</name>
</gene>
<evidence type="ECO:0000256" key="5">
    <source>
        <dbReference type="ARBA" id="ARBA00023136"/>
    </source>
</evidence>
<feature type="transmembrane region" description="Helical" evidence="6">
    <location>
        <begin position="181"/>
        <end position="199"/>
    </location>
</feature>
<dbReference type="GO" id="GO:0005886">
    <property type="term" value="C:plasma membrane"/>
    <property type="evidence" value="ECO:0007669"/>
    <property type="project" value="UniProtKB-SubCell"/>
</dbReference>
<keyword evidence="5 6" id="KW-0472">Membrane</keyword>
<evidence type="ECO:0000313" key="7">
    <source>
        <dbReference type="EMBL" id="TYB80396.1"/>
    </source>
</evidence>
<comment type="caution">
    <text evidence="7">The sequence shown here is derived from an EMBL/GenBank/DDBJ whole genome shotgun (WGS) entry which is preliminary data.</text>
</comment>
<feature type="transmembrane region" description="Helical" evidence="6">
    <location>
        <begin position="153"/>
        <end position="175"/>
    </location>
</feature>
<evidence type="ECO:0000256" key="4">
    <source>
        <dbReference type="ARBA" id="ARBA00022989"/>
    </source>
</evidence>
<dbReference type="NCBIfam" id="TIGR00773">
    <property type="entry name" value="NhaA"/>
    <property type="match status" value="1"/>
</dbReference>
<feature type="transmembrane region" description="Helical" evidence="6">
    <location>
        <begin position="211"/>
        <end position="240"/>
    </location>
</feature>
<keyword evidence="6" id="KW-0406">Ion transport</keyword>
<keyword evidence="4 6" id="KW-1133">Transmembrane helix</keyword>
<feature type="transmembrane region" description="Helical" evidence="6">
    <location>
        <begin position="372"/>
        <end position="394"/>
    </location>
</feature>
<comment type="function">
    <text evidence="6">Na(+)/H(+) antiporter that extrudes sodium in exchange for external protons.</text>
</comment>
<organism evidence="7 8">
    <name type="scientific">Bizionia saleffrena</name>
    <dbReference type="NCBI Taxonomy" id="291189"/>
    <lineage>
        <taxon>Bacteria</taxon>
        <taxon>Pseudomonadati</taxon>
        <taxon>Bacteroidota</taxon>
        <taxon>Flavobacteriia</taxon>
        <taxon>Flavobacteriales</taxon>
        <taxon>Flavobacteriaceae</taxon>
        <taxon>Bizionia</taxon>
    </lineage>
</organism>
<keyword evidence="6" id="KW-0813">Transport</keyword>
<feature type="transmembrane region" description="Helical" evidence="6">
    <location>
        <begin position="331"/>
        <end position="360"/>
    </location>
</feature>
<name>A0A8H2LQ78_9FLAO</name>
<dbReference type="InterPro" id="IPR004670">
    <property type="entry name" value="NhaA"/>
</dbReference>
<feature type="transmembrane region" description="Helical" evidence="6">
    <location>
        <begin position="20"/>
        <end position="42"/>
    </location>
</feature>
<comment type="catalytic activity">
    <reaction evidence="6">
        <text>Na(+)(in) + 2 H(+)(out) = Na(+)(out) + 2 H(+)(in)</text>
        <dbReference type="Rhea" id="RHEA:29251"/>
        <dbReference type="ChEBI" id="CHEBI:15378"/>
        <dbReference type="ChEBI" id="CHEBI:29101"/>
    </reaction>
</comment>
<keyword evidence="8" id="KW-1185">Reference proteome</keyword>
<comment type="similarity">
    <text evidence="6">Belongs to the NhaA Na(+)/H(+) (TC 2.A.33) antiporter family.</text>
</comment>
<dbReference type="Pfam" id="PF06965">
    <property type="entry name" value="Na_H_antiport_1"/>
    <property type="match status" value="1"/>
</dbReference>
<evidence type="ECO:0000313" key="8">
    <source>
        <dbReference type="Proteomes" id="UP000323324"/>
    </source>
</evidence>
<evidence type="ECO:0000256" key="2">
    <source>
        <dbReference type="ARBA" id="ARBA00022475"/>
    </source>
</evidence>
<keyword evidence="6" id="KW-0915">Sodium</keyword>
<evidence type="ECO:0000256" key="1">
    <source>
        <dbReference type="ARBA" id="ARBA00004429"/>
    </source>
</evidence>
<evidence type="ECO:0000256" key="3">
    <source>
        <dbReference type="ARBA" id="ARBA00022692"/>
    </source>
</evidence>
<accession>A0A8H2LQ78</accession>
<keyword evidence="2 6" id="KW-1003">Cell membrane</keyword>
<dbReference type="AlphaFoldDB" id="A0A8H2LQ78"/>
<sequence length="442" mass="49451">MNKLSQILSSFFKKDSATGILLICATVLALIVANTPLSSFYQMMMHLKFSLGFDNLFISKSLHHWVNDGLMALFFLLVGLEIKSELKFGRLRSFKSAVFPVVAAISGAVFPALIFFAFNSGTKYIDGWAIPMATDIAFVIGILAILGPRIPSWAKVFITTIAVVDDLIAVLVIAFFYTDQIYWPSLGIALGCTVVLLIFNYRKVNGLTPYLFVGFILWWAVLSSGIHATIAGVILAFTIPLNREWELDKIKNFAKRGFKLFLNAKDVSLEGTSSQAHYFLEKTQREMESPLKRLERKLHGPVYFFIMPLFAFVNAGILFDSEILSEALHISITWGTIFGLLIGKPVGILFGIWILLKFFYKEMPSSKEVWKLFFGMSLLCGIGFTMSLFIVNLSFDDNLIKEEAKMGILIASLVSGVLGYYVLRYATRFPNSITVDKTGMKP</sequence>
<dbReference type="PANTHER" id="PTHR30341">
    <property type="entry name" value="SODIUM ION/PROTON ANTIPORTER NHAA-RELATED"/>
    <property type="match status" value="1"/>
</dbReference>
<comment type="subcellular location">
    <subcellularLocation>
        <location evidence="1">Cell inner membrane</location>
        <topology evidence="1">Multi-pass membrane protein</topology>
    </subcellularLocation>
    <subcellularLocation>
        <location evidence="6">Cell membrane</location>
        <topology evidence="6">Multi-pass membrane protein</topology>
    </subcellularLocation>
</comment>
<protein>
    <recommendedName>
        <fullName evidence="6">Na(+)/H(+) antiporter NhaA</fullName>
    </recommendedName>
    <alternativeName>
        <fullName evidence="6">Sodium/proton antiporter NhaA</fullName>
    </alternativeName>
</protein>
<dbReference type="InterPro" id="IPR023171">
    <property type="entry name" value="Na/H_antiporter_dom_sf"/>
</dbReference>
<dbReference type="PANTHER" id="PTHR30341:SF0">
    <property type="entry name" value="NA(+)_H(+) ANTIPORTER NHAA"/>
    <property type="match status" value="1"/>
</dbReference>
<dbReference type="GO" id="GO:0006885">
    <property type="term" value="P:regulation of pH"/>
    <property type="evidence" value="ECO:0007669"/>
    <property type="project" value="UniProtKB-UniRule"/>
</dbReference>
<feature type="transmembrane region" description="Helical" evidence="6">
    <location>
        <begin position="128"/>
        <end position="146"/>
    </location>
</feature>
<dbReference type="RefSeq" id="WP_148368287.1">
    <property type="nucleotide sequence ID" value="NZ_VSKM01000001.1"/>
</dbReference>
<proteinExistence type="inferred from homology"/>
<evidence type="ECO:0000256" key="6">
    <source>
        <dbReference type="HAMAP-Rule" id="MF_01844"/>
    </source>
</evidence>
<dbReference type="EMBL" id="VSKM01000001">
    <property type="protein sequence ID" value="TYB80396.1"/>
    <property type="molecule type" value="Genomic_DNA"/>
</dbReference>
<dbReference type="Proteomes" id="UP000323324">
    <property type="component" value="Unassembled WGS sequence"/>
</dbReference>
<feature type="transmembrane region" description="Helical" evidence="6">
    <location>
        <begin position="406"/>
        <end position="423"/>
    </location>
</feature>
<keyword evidence="6" id="KW-0739">Sodium transport</keyword>
<dbReference type="HAMAP" id="MF_01844">
    <property type="entry name" value="NhaA"/>
    <property type="match status" value="1"/>
</dbReference>
<reference evidence="7 8" key="1">
    <citation type="submission" date="2019-08" db="EMBL/GenBank/DDBJ databases">
        <title>Genomes of Antarctic Bizionia species.</title>
        <authorList>
            <person name="Bowman J.P."/>
        </authorList>
    </citation>
    <scope>NUCLEOTIDE SEQUENCE [LARGE SCALE GENOMIC DNA]</scope>
    <source>
        <strain evidence="7 8">HFD</strain>
    </source>
</reference>
<feature type="transmembrane region" description="Helical" evidence="6">
    <location>
        <begin position="94"/>
        <end position="116"/>
    </location>
</feature>
<dbReference type="Gene3D" id="1.20.1530.10">
    <property type="entry name" value="Na+/H+ antiporter like domain"/>
    <property type="match status" value="1"/>
</dbReference>
<keyword evidence="6" id="KW-0050">Antiport</keyword>
<keyword evidence="3 6" id="KW-0812">Transmembrane</keyword>